<feature type="compositionally biased region" description="Polar residues" evidence="1">
    <location>
        <begin position="1"/>
        <end position="17"/>
    </location>
</feature>
<organism evidence="2 3">
    <name type="scientific">Rhizopus delemar</name>
    <dbReference type="NCBI Taxonomy" id="936053"/>
    <lineage>
        <taxon>Eukaryota</taxon>
        <taxon>Fungi</taxon>
        <taxon>Fungi incertae sedis</taxon>
        <taxon>Mucoromycota</taxon>
        <taxon>Mucoromycotina</taxon>
        <taxon>Mucoromycetes</taxon>
        <taxon>Mucorales</taxon>
        <taxon>Mucorineae</taxon>
        <taxon>Rhizopodaceae</taxon>
        <taxon>Rhizopus</taxon>
    </lineage>
</organism>
<dbReference type="AlphaFoldDB" id="A0A9P6XNR3"/>
<comment type="caution">
    <text evidence="2">The sequence shown here is derived from an EMBL/GenBank/DDBJ whole genome shotgun (WGS) entry which is preliminary data.</text>
</comment>
<evidence type="ECO:0000313" key="3">
    <source>
        <dbReference type="Proteomes" id="UP000740926"/>
    </source>
</evidence>
<gene>
    <name evidence="2" type="ORF">G6F50_017968</name>
</gene>
<protein>
    <submittedName>
        <fullName evidence="2">Uncharacterized protein</fullName>
    </submittedName>
</protein>
<keyword evidence="3" id="KW-1185">Reference proteome</keyword>
<accession>A0A9P6XNR3</accession>
<feature type="region of interest" description="Disordered" evidence="1">
    <location>
        <begin position="1"/>
        <end position="79"/>
    </location>
</feature>
<dbReference type="EMBL" id="JAANIU010015014">
    <property type="protein sequence ID" value="KAG1529479.1"/>
    <property type="molecule type" value="Genomic_DNA"/>
</dbReference>
<evidence type="ECO:0000256" key="1">
    <source>
        <dbReference type="SAM" id="MobiDB-lite"/>
    </source>
</evidence>
<proteinExistence type="predicted"/>
<reference evidence="2 3" key="1">
    <citation type="journal article" date="2020" name="Microb. Genom.">
        <title>Genetic diversity of clinical and environmental Mucorales isolates obtained from an investigation of mucormycosis cases among solid organ transplant recipients.</title>
        <authorList>
            <person name="Nguyen M.H."/>
            <person name="Kaul D."/>
            <person name="Muto C."/>
            <person name="Cheng S.J."/>
            <person name="Richter R.A."/>
            <person name="Bruno V.M."/>
            <person name="Liu G."/>
            <person name="Beyhan S."/>
            <person name="Sundermann A.J."/>
            <person name="Mounaud S."/>
            <person name="Pasculle A.W."/>
            <person name="Nierman W.C."/>
            <person name="Driscoll E."/>
            <person name="Cumbie R."/>
            <person name="Clancy C.J."/>
            <person name="Dupont C.L."/>
        </authorList>
    </citation>
    <scope>NUCLEOTIDE SEQUENCE [LARGE SCALE GENOMIC DNA]</scope>
    <source>
        <strain evidence="2 3">GL24</strain>
    </source>
</reference>
<name>A0A9P6XNR3_9FUNG</name>
<dbReference type="Proteomes" id="UP000740926">
    <property type="component" value="Unassembled WGS sequence"/>
</dbReference>
<feature type="compositionally biased region" description="Low complexity" evidence="1">
    <location>
        <begin position="49"/>
        <end position="65"/>
    </location>
</feature>
<sequence length="79" mass="8275">MAAVATWSSVPATSTVIRKSWPAKPVATSWTSSPTPRAPPTGVPTTTLPNPSSSRWPRNPARSRSGSCAAPVPVAPQRR</sequence>
<evidence type="ECO:0000313" key="2">
    <source>
        <dbReference type="EMBL" id="KAG1529479.1"/>
    </source>
</evidence>